<dbReference type="AlphaFoldDB" id="A0A7C9KZH6"/>
<sequence length="745" mass="79778">MAPTRPAGLSTRLRPLFTFTILLGSFLLFLMQPMFGRSVLPVLGGSPSVWNTAMLFYQVTLLAGYLYAHALSRLAVRRQLAIHLAVFAAAALTLPIAIARWYPAAAGSQTLWLIGLLAVSIGPVFFTVSAQAPLMQSWFARSSDRDAANPYFLYAASNFGSFAALVAYPLLVEPFLRLGHQSLFWSAGFVCLGVLVALCGLAVGQGSAAPAAATPSVITWTMRGRWTLLAFIASALLLSTTTHLTTDIMAMPLLWVVPLGVYLLSFVLAFAARGAMYTRIAVRLAPPALLLFGSWACLASGPAAATIFAAAGILLLFIVALALHGTLAQERPGADALTDFYLWLSVGGALGGVFCALVAPQIFRWPFEHPLLLVTAALVVPAQNIGPWAHRLWARPGARFACAVLALVASASTAGGLGIAPAYSFARLPVATILVVLALAAVAVTAIGRRGLFAWIFAMIIMALGGWYQTSRNDNRERSFFGVYTIEDRPSQFSRTLLHGTTMHGQQSLVPALAAVPMTYYAPQSGVGLAMAAAPRLYGPAARIGFVGLGTGTLSCYAVPGQRWIAYEIDPVIVRIARQRFSYVSRCNPDLAIVIGDARLTLAKAPAAGLNILAVDAFSSDAIPLHLVTREAFRVYGRALDRDGLLLVHVSNRFLDLEPMIAAIAAQEGWTAVLRDYHPGVERPGEMFSASTWIALSRNPERLDALQASSPAQDWRPVQGRSGVTAWSDDFASVLPILKFKPDIE</sequence>
<feature type="transmembrane region" description="Helical" evidence="2">
    <location>
        <begin position="16"/>
        <end position="36"/>
    </location>
</feature>
<dbReference type="InterPro" id="IPR029063">
    <property type="entry name" value="SAM-dependent_MTases_sf"/>
</dbReference>
<evidence type="ECO:0000256" key="1">
    <source>
        <dbReference type="ARBA" id="ARBA00023115"/>
    </source>
</evidence>
<evidence type="ECO:0008006" key="5">
    <source>
        <dbReference type="Google" id="ProtNLM"/>
    </source>
</evidence>
<evidence type="ECO:0000256" key="2">
    <source>
        <dbReference type="SAM" id="Phobius"/>
    </source>
</evidence>
<feature type="transmembrane region" description="Helical" evidence="2">
    <location>
        <begin position="151"/>
        <end position="171"/>
    </location>
</feature>
<dbReference type="Proteomes" id="UP000481327">
    <property type="component" value="Unassembled WGS sequence"/>
</dbReference>
<dbReference type="SUPFAM" id="SSF53335">
    <property type="entry name" value="S-adenosyl-L-methionine-dependent methyltransferases"/>
    <property type="match status" value="1"/>
</dbReference>
<dbReference type="EMBL" id="WIOL01000004">
    <property type="protein sequence ID" value="MQT18008.1"/>
    <property type="molecule type" value="Genomic_DNA"/>
</dbReference>
<feature type="transmembrane region" description="Helical" evidence="2">
    <location>
        <begin position="307"/>
        <end position="328"/>
    </location>
</feature>
<keyword evidence="2" id="KW-0472">Membrane</keyword>
<feature type="transmembrane region" description="Helical" evidence="2">
    <location>
        <begin position="252"/>
        <end position="272"/>
    </location>
</feature>
<feature type="transmembrane region" description="Helical" evidence="2">
    <location>
        <begin position="340"/>
        <end position="363"/>
    </location>
</feature>
<feature type="transmembrane region" description="Helical" evidence="2">
    <location>
        <begin position="452"/>
        <end position="470"/>
    </location>
</feature>
<evidence type="ECO:0000313" key="4">
    <source>
        <dbReference type="Proteomes" id="UP000481327"/>
    </source>
</evidence>
<comment type="caution">
    <text evidence="3">The sequence shown here is derived from an EMBL/GenBank/DDBJ whole genome shotgun (WGS) entry which is preliminary data.</text>
</comment>
<protein>
    <recommendedName>
        <fullName evidence="5">Spermidine synthase</fullName>
    </recommendedName>
</protein>
<proteinExistence type="predicted"/>
<keyword evidence="2" id="KW-0812">Transmembrane</keyword>
<feature type="transmembrane region" description="Helical" evidence="2">
    <location>
        <begin position="111"/>
        <end position="130"/>
    </location>
</feature>
<evidence type="ECO:0000313" key="3">
    <source>
        <dbReference type="EMBL" id="MQT18008.1"/>
    </source>
</evidence>
<feature type="transmembrane region" description="Helical" evidence="2">
    <location>
        <begin position="80"/>
        <end position="99"/>
    </location>
</feature>
<accession>A0A7C9KZH6</accession>
<feature type="transmembrane region" description="Helical" evidence="2">
    <location>
        <begin position="369"/>
        <end position="388"/>
    </location>
</feature>
<dbReference type="GO" id="GO:0006596">
    <property type="term" value="P:polyamine biosynthetic process"/>
    <property type="evidence" value="ECO:0007669"/>
    <property type="project" value="UniProtKB-KW"/>
</dbReference>
<feature type="transmembrane region" description="Helical" evidence="2">
    <location>
        <begin position="400"/>
        <end position="420"/>
    </location>
</feature>
<dbReference type="PANTHER" id="PTHR43317">
    <property type="entry name" value="THERMOSPERMINE SYNTHASE ACAULIS5"/>
    <property type="match status" value="1"/>
</dbReference>
<feature type="transmembrane region" description="Helical" evidence="2">
    <location>
        <begin position="284"/>
        <end position="301"/>
    </location>
</feature>
<feature type="transmembrane region" description="Helical" evidence="2">
    <location>
        <begin position="48"/>
        <end position="68"/>
    </location>
</feature>
<name>A0A7C9KZH6_9SPHN</name>
<keyword evidence="2" id="KW-1133">Transmembrane helix</keyword>
<keyword evidence="4" id="KW-1185">Reference proteome</keyword>
<reference evidence="3 4" key="1">
    <citation type="submission" date="2019-09" db="EMBL/GenBank/DDBJ databases">
        <title>Polymorphobacter sp. isolated from a lake in China.</title>
        <authorList>
            <person name="Liu Z."/>
        </authorList>
    </citation>
    <scope>NUCLEOTIDE SEQUENCE [LARGE SCALE GENOMIC DNA]</scope>
    <source>
        <strain evidence="3 4">D40P</strain>
    </source>
</reference>
<feature type="transmembrane region" description="Helical" evidence="2">
    <location>
        <begin position="183"/>
        <end position="204"/>
    </location>
</feature>
<feature type="transmembrane region" description="Helical" evidence="2">
    <location>
        <begin position="225"/>
        <end position="246"/>
    </location>
</feature>
<dbReference type="PANTHER" id="PTHR43317:SF1">
    <property type="entry name" value="THERMOSPERMINE SYNTHASE ACAULIS5"/>
    <property type="match status" value="1"/>
</dbReference>
<dbReference type="Gene3D" id="3.40.50.150">
    <property type="entry name" value="Vaccinia Virus protein VP39"/>
    <property type="match status" value="1"/>
</dbReference>
<organism evidence="3 4">
    <name type="scientific">Sandarakinorhabdus fusca</name>
    <dbReference type="NCBI Taxonomy" id="1439888"/>
    <lineage>
        <taxon>Bacteria</taxon>
        <taxon>Pseudomonadati</taxon>
        <taxon>Pseudomonadota</taxon>
        <taxon>Alphaproteobacteria</taxon>
        <taxon>Sphingomonadales</taxon>
        <taxon>Sphingosinicellaceae</taxon>
        <taxon>Sandarakinorhabdus</taxon>
    </lineage>
</organism>
<feature type="transmembrane region" description="Helical" evidence="2">
    <location>
        <begin position="426"/>
        <end position="445"/>
    </location>
</feature>
<gene>
    <name evidence="3" type="ORF">F3168_12150</name>
</gene>
<dbReference type="NCBIfam" id="NF037959">
    <property type="entry name" value="MFS_SpdSyn"/>
    <property type="match status" value="1"/>
</dbReference>
<keyword evidence="1" id="KW-0620">Polyamine biosynthesis</keyword>